<dbReference type="NCBIfam" id="TIGR00666">
    <property type="entry name" value="PBP4"/>
    <property type="match status" value="1"/>
</dbReference>
<dbReference type="GO" id="GO:0000270">
    <property type="term" value="P:peptidoglycan metabolic process"/>
    <property type="evidence" value="ECO:0007669"/>
    <property type="project" value="TreeGrafter"/>
</dbReference>
<name>A0A2Z6GE58_9PROT</name>
<evidence type="ECO:0000256" key="2">
    <source>
        <dbReference type="ARBA" id="ARBA00022801"/>
    </source>
</evidence>
<comment type="similarity">
    <text evidence="1">Belongs to the peptidase S13 family.</text>
</comment>
<dbReference type="STRING" id="1188319.OYT1_01536"/>
<evidence type="ECO:0000313" key="4">
    <source>
        <dbReference type="EMBL" id="BBE51838.1"/>
    </source>
</evidence>
<reference evidence="4 5" key="1">
    <citation type="submission" date="2018-06" db="EMBL/GenBank/DDBJ databases">
        <title>OYT1 Genome Sequencing.</title>
        <authorList>
            <person name="Kato S."/>
            <person name="Itoh T."/>
            <person name="Ohkuma M."/>
        </authorList>
    </citation>
    <scope>NUCLEOTIDE SEQUENCE [LARGE SCALE GENOMIC DNA]</scope>
    <source>
        <strain evidence="4 5">OYT1</strain>
    </source>
</reference>
<dbReference type="InterPro" id="IPR000667">
    <property type="entry name" value="Peptidase_S13"/>
</dbReference>
<evidence type="ECO:0000256" key="3">
    <source>
        <dbReference type="SAM" id="SignalP"/>
    </source>
</evidence>
<dbReference type="KEGG" id="fam:OYT1_ch2322"/>
<dbReference type="SUPFAM" id="SSF56601">
    <property type="entry name" value="beta-lactamase/transpeptidase-like"/>
    <property type="match status" value="1"/>
</dbReference>
<evidence type="ECO:0000256" key="1">
    <source>
        <dbReference type="ARBA" id="ARBA00006096"/>
    </source>
</evidence>
<dbReference type="GO" id="GO:0006508">
    <property type="term" value="P:proteolysis"/>
    <property type="evidence" value="ECO:0007669"/>
    <property type="project" value="InterPro"/>
</dbReference>
<dbReference type="AlphaFoldDB" id="A0A2Z6GE58"/>
<keyword evidence="5" id="KW-1185">Reference proteome</keyword>
<dbReference type="InterPro" id="IPR012338">
    <property type="entry name" value="Beta-lactam/transpept-like"/>
</dbReference>
<dbReference type="OrthoDB" id="9802627at2"/>
<protein>
    <submittedName>
        <fullName evidence="4">D-alanyl-D-alanine carboxypeptidase DacC</fullName>
    </submittedName>
</protein>
<dbReference type="PANTHER" id="PTHR30023">
    <property type="entry name" value="D-ALANYL-D-ALANINE CARBOXYPEPTIDASE"/>
    <property type="match status" value="1"/>
</dbReference>
<dbReference type="Proteomes" id="UP000033070">
    <property type="component" value="Chromosome"/>
</dbReference>
<proteinExistence type="inferred from homology"/>
<dbReference type="PRINTS" id="PR00922">
    <property type="entry name" value="DADACBPTASE3"/>
</dbReference>
<dbReference type="EMBL" id="AP018738">
    <property type="protein sequence ID" value="BBE51838.1"/>
    <property type="molecule type" value="Genomic_DNA"/>
</dbReference>
<accession>A0A2Z6GE58</accession>
<dbReference type="GO" id="GO:0004185">
    <property type="term" value="F:serine-type carboxypeptidase activity"/>
    <property type="evidence" value="ECO:0007669"/>
    <property type="project" value="InterPro"/>
</dbReference>
<feature type="signal peptide" evidence="3">
    <location>
        <begin position="1"/>
        <end position="19"/>
    </location>
</feature>
<dbReference type="Pfam" id="PF02113">
    <property type="entry name" value="Peptidase_S13"/>
    <property type="match status" value="1"/>
</dbReference>
<dbReference type="RefSeq" id="WP_062626711.1">
    <property type="nucleotide sequence ID" value="NZ_AP018738.1"/>
</dbReference>
<evidence type="ECO:0000313" key="5">
    <source>
        <dbReference type="Proteomes" id="UP000033070"/>
    </source>
</evidence>
<feature type="chain" id="PRO_5017261501" evidence="3">
    <location>
        <begin position="20"/>
        <end position="464"/>
    </location>
</feature>
<dbReference type="Gene3D" id="3.40.710.10">
    <property type="entry name" value="DD-peptidase/beta-lactamase superfamily"/>
    <property type="match status" value="1"/>
</dbReference>
<organism evidence="4 5">
    <name type="scientific">Ferriphaselus amnicola</name>
    <dbReference type="NCBI Taxonomy" id="1188319"/>
    <lineage>
        <taxon>Bacteria</taxon>
        <taxon>Pseudomonadati</taxon>
        <taxon>Pseudomonadota</taxon>
        <taxon>Betaproteobacteria</taxon>
        <taxon>Nitrosomonadales</taxon>
        <taxon>Gallionellaceae</taxon>
        <taxon>Ferriphaselus</taxon>
    </lineage>
</organism>
<keyword evidence="2" id="KW-0378">Hydrolase</keyword>
<keyword evidence="4" id="KW-0121">Carboxypeptidase</keyword>
<keyword evidence="4" id="KW-0645">Protease</keyword>
<dbReference type="PANTHER" id="PTHR30023:SF0">
    <property type="entry name" value="PENICILLIN-SENSITIVE CARBOXYPEPTIDASE A"/>
    <property type="match status" value="1"/>
</dbReference>
<dbReference type="Gene3D" id="3.50.80.20">
    <property type="entry name" value="D-Ala-D-Ala carboxypeptidase C, peptidase S13"/>
    <property type="match status" value="1"/>
</dbReference>
<keyword evidence="3" id="KW-0732">Signal</keyword>
<sequence>MSFLRIFLLTIGLFSSVHAADLPPPVLAALKQVQVPLGNVGIEVREVNARSPLISLNAEKPMNPASVMKLLTTYAGLELLGPAYTWKTEAWLGGQLDSNGVLHGDLILKGTGDPKLSLEQFWLWLRELRNRGLREIEGDLVLDRSAFDLPPFDPAAFDNDPLRPYNGGADALLLNGSVLTLRLVPQGTAVTLLDEPKLAGLVPENRLRLVNRANCGAWDDAIQVTVADGKLILKGDYPAICGERNLYLSPLSPRDYVHSAFKALWQELGGTLRGGLRGGLVPTNATLLSTHTSPPLAEVIRDTNKFSNNVMARQLLLSLSLKEGAPASIAASSAVIRDWLRNAGMSAPELVLENGAGLSRLERISPQHLAQLLQHASASRFQAEFEASLPIVGLDGTLRKRYKDHALAGHAHLKSGSLNEARAVAGYLQSRSGKQWIVVCIVNQPGAAASQPVFEALLDWLHEQ</sequence>
<gene>
    <name evidence="4" type="ORF">OYT1_ch2322</name>
</gene>